<gene>
    <name evidence="2" type="ORF">BECKH772A_GA0070896_1001714</name>
    <name evidence="3" type="ORF">BECKH772B_GA0070898_1001614</name>
    <name evidence="4" type="ORF">BECKH772C_GA0070978_1001614</name>
</gene>
<dbReference type="InterPro" id="IPR002575">
    <property type="entry name" value="Aminoglycoside_PTrfase"/>
</dbReference>
<protein>
    <recommendedName>
        <fullName evidence="1">Aminoglycoside phosphotransferase domain-containing protein</fullName>
    </recommendedName>
</protein>
<dbReference type="EMBL" id="CAADFG010000017">
    <property type="protein sequence ID" value="VFJ89747.1"/>
    <property type="molecule type" value="Genomic_DNA"/>
</dbReference>
<evidence type="ECO:0000313" key="3">
    <source>
        <dbReference type="EMBL" id="VFJ91288.1"/>
    </source>
</evidence>
<proteinExistence type="predicted"/>
<dbReference type="EMBL" id="CAADFJ010000016">
    <property type="protein sequence ID" value="VFJ97817.1"/>
    <property type="molecule type" value="Genomic_DNA"/>
</dbReference>
<dbReference type="EMBL" id="CAADFI010000016">
    <property type="protein sequence ID" value="VFJ91288.1"/>
    <property type="molecule type" value="Genomic_DNA"/>
</dbReference>
<dbReference type="SUPFAM" id="SSF56112">
    <property type="entry name" value="Protein kinase-like (PK-like)"/>
    <property type="match status" value="1"/>
</dbReference>
<accession>A0A450UZ31</accession>
<evidence type="ECO:0000313" key="4">
    <source>
        <dbReference type="EMBL" id="VFJ97817.1"/>
    </source>
</evidence>
<sequence length="359" mass="40635">MDNQQSSGKSGARGDDRLGAMKTWLLETLPGKDFDIAPASQDASFRRYFRVSPRESEPAPRATNASLIVMDAPPTREDSRRFVFVAALLREAGVNVPEVLATDFEQGFLLSSDLGSTHYLAAITQNDLGKDRVDELYDDAMAALLTIQASAPCHRLPEYDRELLETEMTLFPDWFLARHLGIPITPTLDGMLRDTFDFLQRAAAEQPRVFVHQDYHSRNLMVDHRHNPGILDFQDAVRGPITYDLVSLLKDVYISWPRARVDDWALGYRDSAIRRGILANVDRATWLRWFDLMGAQRHLKIAGIFARLYHRDGKPGYLADIPLTLNYLAEVCARYPELAALGGLLDHLELQTSRFELHP</sequence>
<dbReference type="Pfam" id="PF01636">
    <property type="entry name" value="APH"/>
    <property type="match status" value="1"/>
</dbReference>
<reference evidence="4" key="1">
    <citation type="submission" date="2019-02" db="EMBL/GenBank/DDBJ databases">
        <authorList>
            <person name="Gruber-Vodicka R. H."/>
            <person name="Seah K. B. B."/>
        </authorList>
    </citation>
    <scope>NUCLEOTIDE SEQUENCE</scope>
    <source>
        <strain evidence="4">BECK_SA2B12</strain>
        <strain evidence="2">BECK_SA2B15</strain>
        <strain evidence="3">BECK_SA2B20</strain>
    </source>
</reference>
<dbReference type="Gene3D" id="3.30.200.20">
    <property type="entry name" value="Phosphorylase Kinase, domain 1"/>
    <property type="match status" value="1"/>
</dbReference>
<name>A0A450UZ31_9GAMM</name>
<evidence type="ECO:0000313" key="2">
    <source>
        <dbReference type="EMBL" id="VFJ89747.1"/>
    </source>
</evidence>
<dbReference type="Gene3D" id="3.90.1200.10">
    <property type="match status" value="1"/>
</dbReference>
<feature type="domain" description="Aminoglycoside phosphotransferase" evidence="1">
    <location>
        <begin position="36"/>
        <end position="269"/>
    </location>
</feature>
<dbReference type="InterPro" id="IPR011009">
    <property type="entry name" value="Kinase-like_dom_sf"/>
</dbReference>
<evidence type="ECO:0000259" key="1">
    <source>
        <dbReference type="Pfam" id="PF01636"/>
    </source>
</evidence>
<organism evidence="4">
    <name type="scientific">Candidatus Kentrum eta</name>
    <dbReference type="NCBI Taxonomy" id="2126337"/>
    <lineage>
        <taxon>Bacteria</taxon>
        <taxon>Pseudomonadati</taxon>
        <taxon>Pseudomonadota</taxon>
        <taxon>Gammaproteobacteria</taxon>
        <taxon>Candidatus Kentrum</taxon>
    </lineage>
</organism>
<dbReference type="AlphaFoldDB" id="A0A450UZ31"/>